<evidence type="ECO:0000313" key="2">
    <source>
        <dbReference type="EMBL" id="TFJ94938.1"/>
    </source>
</evidence>
<dbReference type="EMBL" id="QXTE01020792">
    <property type="protein sequence ID" value="TFJ94938.1"/>
    <property type="molecule type" value="Genomic_DNA"/>
</dbReference>
<feature type="domain" description="Peptidase M13 N-terminal" evidence="1">
    <location>
        <begin position="10"/>
        <end position="327"/>
    </location>
</feature>
<evidence type="ECO:0000313" key="3">
    <source>
        <dbReference type="Proteomes" id="UP000297703"/>
    </source>
</evidence>
<dbReference type="GO" id="GO:0006508">
    <property type="term" value="P:proteolysis"/>
    <property type="evidence" value="ECO:0007669"/>
    <property type="project" value="InterPro"/>
</dbReference>
<dbReference type="Gene3D" id="1.10.1380.10">
    <property type="entry name" value="Neutral endopeptidase , domain2"/>
    <property type="match status" value="1"/>
</dbReference>
<keyword evidence="3" id="KW-1185">Reference proteome</keyword>
<accession>A0A4D9DCV2</accession>
<organism evidence="2 3">
    <name type="scientific">Platysternon megacephalum</name>
    <name type="common">big-headed turtle</name>
    <dbReference type="NCBI Taxonomy" id="55544"/>
    <lineage>
        <taxon>Eukaryota</taxon>
        <taxon>Metazoa</taxon>
        <taxon>Chordata</taxon>
        <taxon>Craniata</taxon>
        <taxon>Vertebrata</taxon>
        <taxon>Euteleostomi</taxon>
        <taxon>Archelosauria</taxon>
        <taxon>Testudinata</taxon>
        <taxon>Testudines</taxon>
        <taxon>Cryptodira</taxon>
        <taxon>Durocryptodira</taxon>
        <taxon>Testudinoidea</taxon>
        <taxon>Platysternidae</taxon>
        <taxon>Platysternon</taxon>
    </lineage>
</organism>
<dbReference type="Pfam" id="PF05649">
    <property type="entry name" value="Peptidase_M13_N"/>
    <property type="match status" value="1"/>
</dbReference>
<dbReference type="OrthoDB" id="6475849at2759"/>
<dbReference type="Proteomes" id="UP000297703">
    <property type="component" value="Unassembled WGS sequence"/>
</dbReference>
<dbReference type="InterPro" id="IPR008753">
    <property type="entry name" value="Peptidase_M13_N"/>
</dbReference>
<dbReference type="SUPFAM" id="SSF55486">
    <property type="entry name" value="Metalloproteases ('zincins'), catalytic domain"/>
    <property type="match status" value="1"/>
</dbReference>
<dbReference type="AlphaFoldDB" id="A0A4D9DCV2"/>
<evidence type="ECO:0000259" key="1">
    <source>
        <dbReference type="Pfam" id="PF05649"/>
    </source>
</evidence>
<gene>
    <name evidence="2" type="ORF">DR999_PMT23762</name>
</gene>
<dbReference type="STRING" id="55544.A0A4D9DCV2"/>
<name>A0A4D9DCV2_9SAUR</name>
<protein>
    <submittedName>
        <fullName evidence="2">Endothelin-converting enzyme-like 1</fullName>
    </submittedName>
</protein>
<dbReference type="InterPro" id="IPR042089">
    <property type="entry name" value="Peptidase_M13_dom_2"/>
</dbReference>
<sequence length="331" mass="36427">MQDTGERDRDRLAELITTLASEEHPHGSPQQQVGALFADYCDTEHRDRLGASPLAPDLAVLADITTGDSLLRACGELSRAGITTLLGDELVNDVEDPTRYQLIVWQAGLTLPDEAYYREDQHAELREQLPHFVNTLLGLCAEALPGGIAPADAGQRILAFETRLASHHWDAVTCRDTDAILNPMTIAQMSEASGAPWEAYFDGTHAPAAVNDNLVVGQPSYLNGIGEMLREVDLTEWTLWLTWRIVCDRAGLLHTPAYQAIFDFISRKIRGAKEPDKLERRAVQQCSGILPIVVGRVYVEAFTPPRVKDAVRELMEDCRAAMGDTIAGSRA</sequence>
<reference evidence="2 3" key="2">
    <citation type="submission" date="2019-04" db="EMBL/GenBank/DDBJ databases">
        <title>The genome sequence of big-headed turtle.</title>
        <authorList>
            <person name="Gong S."/>
        </authorList>
    </citation>
    <scope>NUCLEOTIDE SEQUENCE [LARGE SCALE GENOMIC DNA]</scope>
    <source>
        <strain evidence="2">DO16091913</strain>
        <tissue evidence="2">Muscle</tissue>
    </source>
</reference>
<comment type="caution">
    <text evidence="2">The sequence shown here is derived from an EMBL/GenBank/DDBJ whole genome shotgun (WGS) entry which is preliminary data.</text>
</comment>
<reference evidence="2 3" key="1">
    <citation type="submission" date="2019-04" db="EMBL/GenBank/DDBJ databases">
        <title>Draft genome of the big-headed turtle Platysternon megacephalum.</title>
        <authorList>
            <person name="Gong S."/>
        </authorList>
    </citation>
    <scope>NUCLEOTIDE SEQUENCE [LARGE SCALE GENOMIC DNA]</scope>
    <source>
        <strain evidence="2">DO16091913</strain>
        <tissue evidence="2">Muscle</tissue>
    </source>
</reference>
<proteinExistence type="predicted"/>